<organism evidence="8 9">
    <name type="scientific">Mycobacterium novum</name>
    <dbReference type="NCBI Taxonomy" id="2492438"/>
    <lineage>
        <taxon>Bacteria</taxon>
        <taxon>Bacillati</taxon>
        <taxon>Actinomycetota</taxon>
        <taxon>Actinomycetes</taxon>
        <taxon>Mycobacteriales</taxon>
        <taxon>Mycobacteriaceae</taxon>
        <taxon>Mycobacterium</taxon>
    </lineage>
</organism>
<dbReference type="FunFam" id="1.20.1250.20:FF:000018">
    <property type="entry name" value="MFS transporter permease"/>
    <property type="match status" value="1"/>
</dbReference>
<name>A0A7I7JIG2_9MYCO</name>
<keyword evidence="9" id="KW-1185">Reference proteome</keyword>
<feature type="transmembrane region" description="Helical" evidence="6">
    <location>
        <begin position="291"/>
        <end position="311"/>
    </location>
</feature>
<evidence type="ECO:0000313" key="8">
    <source>
        <dbReference type="EMBL" id="BBX11705.1"/>
    </source>
</evidence>
<dbReference type="GO" id="GO:0005886">
    <property type="term" value="C:plasma membrane"/>
    <property type="evidence" value="ECO:0007669"/>
    <property type="project" value="UniProtKB-SubCell"/>
</dbReference>
<evidence type="ECO:0000256" key="3">
    <source>
        <dbReference type="ARBA" id="ARBA00022692"/>
    </source>
</evidence>
<dbReference type="InterPro" id="IPR036259">
    <property type="entry name" value="MFS_trans_sf"/>
</dbReference>
<feature type="transmembrane region" description="Helical" evidence="6">
    <location>
        <begin position="117"/>
        <end position="138"/>
    </location>
</feature>
<evidence type="ECO:0000256" key="5">
    <source>
        <dbReference type="ARBA" id="ARBA00023136"/>
    </source>
</evidence>
<feature type="transmembrane region" description="Helical" evidence="6">
    <location>
        <begin position="254"/>
        <end position="279"/>
    </location>
</feature>
<reference evidence="8 9" key="1">
    <citation type="journal article" date="2019" name="Emerg. Microbes Infect.">
        <title>Comprehensive subspecies identification of 175 nontuberculous mycobacteria species based on 7547 genomic profiles.</title>
        <authorList>
            <person name="Matsumoto Y."/>
            <person name="Kinjo T."/>
            <person name="Motooka D."/>
            <person name="Nabeya D."/>
            <person name="Jung N."/>
            <person name="Uechi K."/>
            <person name="Horii T."/>
            <person name="Iida T."/>
            <person name="Fujita J."/>
            <person name="Nakamura S."/>
        </authorList>
    </citation>
    <scope>NUCLEOTIDE SEQUENCE [LARGE SCALE GENOMIC DNA]</scope>
    <source>
        <strain evidence="8 9">JCM 6391</strain>
    </source>
</reference>
<dbReference type="EMBL" id="AP022562">
    <property type="protein sequence ID" value="BBX11705.1"/>
    <property type="molecule type" value="Genomic_DNA"/>
</dbReference>
<keyword evidence="2" id="KW-0813">Transport</keyword>
<comment type="subcellular location">
    <subcellularLocation>
        <location evidence="1">Cell membrane</location>
        <topology evidence="1">Multi-pass membrane protein</topology>
    </subcellularLocation>
</comment>
<evidence type="ECO:0000259" key="7">
    <source>
        <dbReference type="PROSITE" id="PS50850"/>
    </source>
</evidence>
<dbReference type="SUPFAM" id="SSF103473">
    <property type="entry name" value="MFS general substrate transporter"/>
    <property type="match status" value="1"/>
</dbReference>
<dbReference type="KEGG" id="mnm:MNVM_07860"/>
<sequence>MVVEPAGSAGPVVGRAALAKVTRRLIPFLALLYFINYLDRVNIGFAGPNGMNDELGMTATMFGFASGIFFLGYLLLEVPSNIALHRFGGRRWLARIMLTWGIVSTAIAFVPNTTTLVVLRFLLGVAEAGFFPGIILYLTFWFPAKQRSRAISLFMVAVPVSTAIGSTLSSLVIDWGQGVFGLTGWRFMFLVEGLPAIVIAFACWFYLTDRPADAHWLSNDEKQWLETTLANERAAAEAGEHWGLKKALSHPRMLALAFVYFGIVYGLYAVGFFLPSIVAGFEQQYGSQLSLIGRGIVTAIPWTVAAVVMVPWARHADRTGERIWHVAIPAIVGGVSIPAALYLANPYLAMLTITVSTCSIMCAMPAFWALPSTFLTGTAAAGGIALINSLGNLSGFGGPYVTGWLTDLTGDPKVALWVIGAMSLAAAAMVVALGCAPTRPAAPETSSRKR</sequence>
<protein>
    <submittedName>
        <fullName evidence="8">MFS transporter</fullName>
    </submittedName>
</protein>
<dbReference type="PANTHER" id="PTHR43791:SF36">
    <property type="entry name" value="TRANSPORTER, PUTATIVE (AFU_ORTHOLOGUE AFUA_6G08340)-RELATED"/>
    <property type="match status" value="1"/>
</dbReference>
<proteinExistence type="predicted"/>
<evidence type="ECO:0000256" key="2">
    <source>
        <dbReference type="ARBA" id="ARBA00022448"/>
    </source>
</evidence>
<feature type="transmembrane region" description="Helical" evidence="6">
    <location>
        <begin position="414"/>
        <end position="436"/>
    </location>
</feature>
<evidence type="ECO:0000256" key="1">
    <source>
        <dbReference type="ARBA" id="ARBA00004651"/>
    </source>
</evidence>
<keyword evidence="4 6" id="KW-1133">Transmembrane helix</keyword>
<accession>A0A7I7JIG2</accession>
<dbReference type="InterPro" id="IPR011701">
    <property type="entry name" value="MFS"/>
</dbReference>
<dbReference type="PROSITE" id="PS50850">
    <property type="entry name" value="MFS"/>
    <property type="match status" value="1"/>
</dbReference>
<dbReference type="Gene3D" id="1.20.1250.20">
    <property type="entry name" value="MFS general substrate transporter like domains"/>
    <property type="match status" value="2"/>
</dbReference>
<feature type="transmembrane region" description="Helical" evidence="6">
    <location>
        <begin position="25"/>
        <end position="43"/>
    </location>
</feature>
<feature type="transmembrane region" description="Helical" evidence="6">
    <location>
        <begin position="92"/>
        <end position="111"/>
    </location>
</feature>
<feature type="transmembrane region" description="Helical" evidence="6">
    <location>
        <begin position="55"/>
        <end position="76"/>
    </location>
</feature>
<dbReference type="GO" id="GO:0022857">
    <property type="term" value="F:transmembrane transporter activity"/>
    <property type="evidence" value="ECO:0007669"/>
    <property type="project" value="InterPro"/>
</dbReference>
<dbReference type="AlphaFoldDB" id="A0A7I7JIG2"/>
<evidence type="ECO:0000256" key="4">
    <source>
        <dbReference type="ARBA" id="ARBA00022989"/>
    </source>
</evidence>
<feature type="transmembrane region" description="Helical" evidence="6">
    <location>
        <begin position="150"/>
        <end position="173"/>
    </location>
</feature>
<feature type="transmembrane region" description="Helical" evidence="6">
    <location>
        <begin position="374"/>
        <end position="394"/>
    </location>
</feature>
<keyword evidence="5 6" id="KW-0472">Membrane</keyword>
<dbReference type="InterPro" id="IPR020846">
    <property type="entry name" value="MFS_dom"/>
</dbReference>
<dbReference type="CDD" id="cd17319">
    <property type="entry name" value="MFS_ExuT_GudP_like"/>
    <property type="match status" value="1"/>
</dbReference>
<dbReference type="Proteomes" id="UP000466997">
    <property type="component" value="Chromosome"/>
</dbReference>
<evidence type="ECO:0000313" key="9">
    <source>
        <dbReference type="Proteomes" id="UP000466997"/>
    </source>
</evidence>
<dbReference type="RefSeq" id="WP_197912080.1">
    <property type="nucleotide sequence ID" value="NZ_AP022562.1"/>
</dbReference>
<feature type="transmembrane region" description="Helical" evidence="6">
    <location>
        <begin position="347"/>
        <end position="367"/>
    </location>
</feature>
<dbReference type="PANTHER" id="PTHR43791">
    <property type="entry name" value="PERMEASE-RELATED"/>
    <property type="match status" value="1"/>
</dbReference>
<feature type="transmembrane region" description="Helical" evidence="6">
    <location>
        <begin position="185"/>
        <end position="207"/>
    </location>
</feature>
<gene>
    <name evidence="8" type="ORF">MNVM_07860</name>
</gene>
<feature type="domain" description="Major facilitator superfamily (MFS) profile" evidence="7">
    <location>
        <begin position="25"/>
        <end position="438"/>
    </location>
</feature>
<keyword evidence="3 6" id="KW-0812">Transmembrane</keyword>
<evidence type="ECO:0000256" key="6">
    <source>
        <dbReference type="SAM" id="Phobius"/>
    </source>
</evidence>
<dbReference type="Pfam" id="PF07690">
    <property type="entry name" value="MFS_1"/>
    <property type="match status" value="1"/>
</dbReference>
<feature type="transmembrane region" description="Helical" evidence="6">
    <location>
        <begin position="323"/>
        <end position="341"/>
    </location>
</feature>